<comment type="caution">
    <text evidence="3">The sequence shown here is derived from an EMBL/GenBank/DDBJ whole genome shotgun (WGS) entry which is preliminary data.</text>
</comment>
<organism evidence="3 4">
    <name type="scientific">Novipirellula artificiosorum</name>
    <dbReference type="NCBI Taxonomy" id="2528016"/>
    <lineage>
        <taxon>Bacteria</taxon>
        <taxon>Pseudomonadati</taxon>
        <taxon>Planctomycetota</taxon>
        <taxon>Planctomycetia</taxon>
        <taxon>Pirellulales</taxon>
        <taxon>Pirellulaceae</taxon>
        <taxon>Novipirellula</taxon>
    </lineage>
</organism>
<feature type="transmembrane region" description="Helical" evidence="2">
    <location>
        <begin position="1134"/>
        <end position="1153"/>
    </location>
</feature>
<accession>A0A5C6E1B1</accession>
<protein>
    <submittedName>
        <fullName evidence="3">Uncharacterized protein</fullName>
    </submittedName>
</protein>
<feature type="transmembrane region" description="Helical" evidence="2">
    <location>
        <begin position="1187"/>
        <end position="1218"/>
    </location>
</feature>
<evidence type="ECO:0000256" key="1">
    <source>
        <dbReference type="SAM" id="MobiDB-lite"/>
    </source>
</evidence>
<keyword evidence="2" id="KW-0472">Membrane</keyword>
<gene>
    <name evidence="3" type="ORF">Poly41_09590</name>
</gene>
<sequence>MKTTISPMFRVASDLIVLGLVSLIGFPCHAGDEIDGARFSSSIGPDGTGSIVVEAHGHLPEPPVFYTAKANGTAKVSTDYIEQSIDVAIRVIQGDAKTLSFGLRGEGQVISVEGDNVLSWSVRQVGSDRFLDLHLEENATDAKAIVVVRSPDFKSKLPAAIDLTHLAPGDSVGFDATLTIEYVPEMEGTVTDVTGFAPIDADGTVKRFQTSTGGQITLSLRRSGAAPPSVEWIDTTLRGDVHADSDSVAFQFRGTARVSEDNAEITILSGNAAVSQVPSDPHYRLRLVIENKIPVYKLVFPKAGEYPVTLEFVATLATPEANGHRMDFTIAASAVVPLTLMGLDADLEFHRDQQSVVPLRDDDAWLGFLPASGRTRLQWKTARKAGDGKLFFTTTGHVEAKVGAGLLRQDHQIDFQVLQGELKSIRISLQGPGEILDVQGSNLVGWKVSGEDLDRQLEVTLSQPIKGTRQINVRSQTPLGAFPVRAQGLRLSPIGAIRHSGFLRMTNVGSVRLAPTGLSGLTQLAPEQFPGEPTEARQIFVYRFPAADHDFTIVADRIQPEVNVSELVLYQLAEADRVIQADVELDIREAPIREWDFGIPADYSVVSVSGANVADYIATSEVNDGRRNLKVMLNQDVMGRQLVTLHLEKSEAAAAEDWVLPRIEYPQAKTVRGDIGIIGAPGFRIAVEETELLVEKPLSYFPKPTAGLQQAFRIRQPEWSATMRIELLERSVQSDVFHLYSLNQQTVYGSALINYFITGAPVSEWRIAVPPEFGNVMVDGQDVRTWRQEDDTLIVSLHQGVMGAYTLLVTFEEKPDQNQGSFQAGQVAPLGVQGERGYVQVVSPMQVEIHTLSVSDDMLQLDPLELPAEFRLLSTAPSLGTWQYTERPFQLDLKVNWFEPGTTVTQVVEFSEANSRVSQDGELVTDVLYYVKSRGQRTLKVKLPGEPVRLWEVSVNGQVVTARQADEATLIPLPGGINPNVPIEVRLRLGKPSVDESKPLLALPIVFAPVLKTQWTVSGDEKHVLVPNGGTVSPAVPVTRPSGFDWVAKRGLFSLLWISLFAGIGIWACGQTSAWRVLGLLGLAIAMIVCLATARTALSQAGSPNPLQLSLPILSSGDSVELSVKNMPLWRVDFSFFGLLLCLAGIAAIILSYRASIPMVAKFVRTWTSSSCEGSDRQQIGMRGVGMLLLALGVLLQGGGAPWFYALLALAILVLLFVRPARGAIDSLGRWFRQLDPRPTATTADDGSDSSGEKGSEESSSTQSGGTVTATTVLLALILSSASSSLWADVPHGFEAADSIHQEWQLADQESRLHAKGTIALSGQPGDRFLLLRAPAVLTRFEGRGLRLSKSEIPGLGLAYVISIPVAKEKAEPTVPGEASVLRSLSPEPVSYEATFEYQMEAVNPIEGVPVLTGTAAVRNINVRYDEAGWDVLCPTAVRVEPIPSDASRTEADVLLGPGNASVLLRPKARDVTTEQTQFFVEASNLYLPGPGVVDGRHRLHLRTSQGQVSELSVIVPSGLTVSAVNGPVGSWQFDADSGRLKLEIEPAQSQPFDVMIETQRGLDPLPAEVELAPLRVASADGEVGLVAIAFGPDAQPEKLESQGMSAVNLGDFDAGLLANSQAVLHRVYRYGVEGGGLMLRVAAVEPEVRVVSQQVLSLGDERVVLGVNFSAEISRAGLFQLSFPLPSGLEVESFTGASLHHWTELSEGDQRQILLHLNGKTIGSQSFSLTLSGTSPTEAGEWEIPRFEMNEATRQTGELVVRPTTGIRLRTVSRQNLSETDPRTIGGQAQGALAFRLLQRDWNLVLGIEKLDPWVTGQVLHEVTLREGQTRSALIADFQVQNASVRTLQVVLPITNEDEIKTLRASGDTVSDFISVSPETNVWEVQFKRRVIGKIQFRIEYERRGDRENELEAFEPVEFPQARQLSYYFAIRAGGRLELTHETLSQGWQRADWNSVPQTLRDLGNRNAPAVSLRAVMPESPLQIMVKRHSLAEALKLRVAEGSLTTVLSPTGNQLTAVAMSMEVIQRSSLSVGLPEGGELFSIFVNGESVNSIRLNGKANVWQFYILPGIDDRTAQVRFVYSVAGESLSGLKLTSPELNVPLENIQWNVVAPKGFELVDNDGNLELVRRSNQKAYDRTSYLSKISGKREVQAQQAAELLEQANQLLQAGEQSKARRALSSVANQYALDAASNEDARVQLENLQTQQAIVGLNTRRQRLYLDNKPSDDGLADNQQLREAAAVNPILQQQELNFRPQQFSELLRGNTSEDNAILGQIAGRLVQHQHTTEPAPQAILISLPEEGAVYTFSRSVQVAENAPLELDLDFGSQLRLHLWQIGSVLALLIAIAATLAWVTTRRETA</sequence>
<keyword evidence="2" id="KW-1133">Transmembrane helix</keyword>
<proteinExistence type="predicted"/>
<dbReference type="Proteomes" id="UP000319143">
    <property type="component" value="Unassembled WGS sequence"/>
</dbReference>
<reference evidence="3 4" key="1">
    <citation type="submission" date="2019-02" db="EMBL/GenBank/DDBJ databases">
        <title>Deep-cultivation of Planctomycetes and their phenomic and genomic characterization uncovers novel biology.</title>
        <authorList>
            <person name="Wiegand S."/>
            <person name="Jogler M."/>
            <person name="Boedeker C."/>
            <person name="Pinto D."/>
            <person name="Vollmers J."/>
            <person name="Rivas-Marin E."/>
            <person name="Kohn T."/>
            <person name="Peeters S.H."/>
            <person name="Heuer A."/>
            <person name="Rast P."/>
            <person name="Oberbeckmann S."/>
            <person name="Bunk B."/>
            <person name="Jeske O."/>
            <person name="Meyerdierks A."/>
            <person name="Storesund J.E."/>
            <person name="Kallscheuer N."/>
            <person name="Luecker S."/>
            <person name="Lage O.M."/>
            <person name="Pohl T."/>
            <person name="Merkel B.J."/>
            <person name="Hornburger P."/>
            <person name="Mueller R.-W."/>
            <person name="Bruemmer F."/>
            <person name="Labrenz M."/>
            <person name="Spormann A.M."/>
            <person name="Op Den Camp H."/>
            <person name="Overmann J."/>
            <person name="Amann R."/>
            <person name="Jetten M.S.M."/>
            <person name="Mascher T."/>
            <person name="Medema M.H."/>
            <person name="Devos D.P."/>
            <person name="Kaster A.-K."/>
            <person name="Ovreas L."/>
            <person name="Rohde M."/>
            <person name="Galperin M.Y."/>
            <person name="Jogler C."/>
        </authorList>
    </citation>
    <scope>NUCLEOTIDE SEQUENCE [LARGE SCALE GENOMIC DNA]</scope>
    <source>
        <strain evidence="3 4">Poly41</strain>
    </source>
</reference>
<dbReference type="OrthoDB" id="218766at2"/>
<dbReference type="RefSeq" id="WP_146524671.1">
    <property type="nucleotide sequence ID" value="NZ_SJPV01000001.1"/>
</dbReference>
<keyword evidence="4" id="KW-1185">Reference proteome</keyword>
<feature type="transmembrane region" description="Helical" evidence="2">
    <location>
        <begin position="1077"/>
        <end position="1098"/>
    </location>
</feature>
<evidence type="ECO:0000313" key="4">
    <source>
        <dbReference type="Proteomes" id="UP000319143"/>
    </source>
</evidence>
<name>A0A5C6E1B1_9BACT</name>
<feature type="transmembrane region" description="Helical" evidence="2">
    <location>
        <begin position="2333"/>
        <end position="2353"/>
    </location>
</feature>
<dbReference type="EMBL" id="SJPV01000001">
    <property type="protein sequence ID" value="TWU42660.1"/>
    <property type="molecule type" value="Genomic_DNA"/>
</dbReference>
<evidence type="ECO:0000313" key="3">
    <source>
        <dbReference type="EMBL" id="TWU42660.1"/>
    </source>
</evidence>
<keyword evidence="2" id="KW-0812">Transmembrane</keyword>
<evidence type="ECO:0000256" key="2">
    <source>
        <dbReference type="SAM" id="Phobius"/>
    </source>
</evidence>
<feature type="transmembrane region" description="Helical" evidence="2">
    <location>
        <begin position="1051"/>
        <end position="1070"/>
    </location>
</feature>
<feature type="region of interest" description="Disordered" evidence="1">
    <location>
        <begin position="1239"/>
        <end position="1266"/>
    </location>
</feature>